<accession>B0TQV9</accession>
<dbReference type="OrthoDB" id="6196328at2"/>
<dbReference type="RefSeq" id="WP_012276888.1">
    <property type="nucleotide sequence ID" value="NC_010334.1"/>
</dbReference>
<name>B0TQV9_SHEHH</name>
<dbReference type="HOGENOM" id="CLU_803847_0_0_6"/>
<organism evidence="1 2">
    <name type="scientific">Shewanella halifaxensis (strain HAW-EB4)</name>
    <dbReference type="NCBI Taxonomy" id="458817"/>
    <lineage>
        <taxon>Bacteria</taxon>
        <taxon>Pseudomonadati</taxon>
        <taxon>Pseudomonadota</taxon>
        <taxon>Gammaproteobacteria</taxon>
        <taxon>Alteromonadales</taxon>
        <taxon>Shewanellaceae</taxon>
        <taxon>Shewanella</taxon>
    </lineage>
</organism>
<keyword evidence="2" id="KW-1185">Reference proteome</keyword>
<dbReference type="AlphaFoldDB" id="B0TQV9"/>
<protein>
    <submittedName>
        <fullName evidence="1">Uncharacterized protein</fullName>
    </submittedName>
</protein>
<evidence type="ECO:0000313" key="1">
    <source>
        <dbReference type="EMBL" id="ABZ76354.1"/>
    </source>
</evidence>
<dbReference type="eggNOG" id="ENOG5032W2F">
    <property type="taxonomic scope" value="Bacteria"/>
</dbReference>
<sequence>MSIYEVPAGRRYWVVRAESGKFYDHFIQNGVIALGHLNCLNVAEQDTYIPDLAELSERFHNYHLSKNNKRQRASVHLAQLKSFIYDMKVGDWVLTVGRSGVRYGRVLGKPYVKKGIVRVTYDEETNNYVDMDYNLRREVQWGPLVKRKLLPYGLVQSLKANQTVFCLDKNWQAVYHSIYPAFKFENQLYLSANIRTQKDIKNYSVTSFFKLLNEVEVIGKEFSERQEISNFEQVFDSYLSQDNLTITTKAQFHSPGEIWNTIQSFVGPESLDTWQTYTVLAYGMIFGNQKLGFDGIIDLETRKKLWDLVIERMKVNKVEESLKSLDLELPDADTSKLEDSSNDKV</sequence>
<proteinExistence type="predicted"/>
<evidence type="ECO:0000313" key="2">
    <source>
        <dbReference type="Proteomes" id="UP000001317"/>
    </source>
</evidence>
<dbReference type="KEGG" id="shl:Shal_1789"/>
<gene>
    <name evidence="1" type="ordered locus">Shal_1789</name>
</gene>
<dbReference type="EMBL" id="CP000931">
    <property type="protein sequence ID" value="ABZ76354.1"/>
    <property type="molecule type" value="Genomic_DNA"/>
</dbReference>
<reference evidence="1" key="1">
    <citation type="submission" date="2008-01" db="EMBL/GenBank/DDBJ databases">
        <title>Complete sequence of Shewanella halifaxensis HAW-EB4.</title>
        <authorList>
            <consortium name="US DOE Joint Genome Institute"/>
            <person name="Copeland A."/>
            <person name="Lucas S."/>
            <person name="Lapidus A."/>
            <person name="Glavina del Rio T."/>
            <person name="Dalin E."/>
            <person name="Tice H."/>
            <person name="Bruce D."/>
            <person name="Goodwin L."/>
            <person name="Pitluck S."/>
            <person name="Sims D."/>
            <person name="Brettin T."/>
            <person name="Detter J.C."/>
            <person name="Han C."/>
            <person name="Kuske C.R."/>
            <person name="Schmutz J."/>
            <person name="Larimer F."/>
            <person name="Land M."/>
            <person name="Hauser L."/>
            <person name="Kyrpides N."/>
            <person name="Kim E."/>
            <person name="Zhao J.-S."/>
            <person name="Richardson P."/>
        </authorList>
    </citation>
    <scope>NUCLEOTIDE SEQUENCE [LARGE SCALE GENOMIC DNA]</scope>
    <source>
        <strain evidence="1">HAW-EB4</strain>
    </source>
</reference>
<dbReference type="Proteomes" id="UP000001317">
    <property type="component" value="Chromosome"/>
</dbReference>